<accession>A0ACC3CBG7</accession>
<keyword evidence="2" id="KW-1185">Reference proteome</keyword>
<proteinExistence type="predicted"/>
<protein>
    <submittedName>
        <fullName evidence="1">Uncharacterized protein</fullName>
    </submittedName>
</protein>
<reference evidence="1" key="1">
    <citation type="submission" date="2019-11" db="EMBL/GenBank/DDBJ databases">
        <title>Nori genome reveals adaptations in red seaweeds to the harsh intertidal environment.</title>
        <authorList>
            <person name="Wang D."/>
            <person name="Mao Y."/>
        </authorList>
    </citation>
    <scope>NUCLEOTIDE SEQUENCE</scope>
    <source>
        <tissue evidence="1">Gametophyte</tissue>
    </source>
</reference>
<evidence type="ECO:0000313" key="1">
    <source>
        <dbReference type="EMBL" id="KAK1867512.1"/>
    </source>
</evidence>
<sequence length="365" mass="36620">MVVRQRHPPLTPFVMAEPSPSGVSPYPPPRYAGATRVAWLALRRLIGWALPVALAVAAAAAGALLLGYPTPAATATTTLCLAGVVAPRSYPRAVGHRGAEGVAPENTLPALTAGAAAVGIVETDVTVSADGTAWLFHDETLDAQSNGTGRPCAATDAVLGGVRVAGGAAYGLANVTASLTRLAPALTAVGGGVDWMLDVKTCGWPGGPPPAGTLPAGVTTADAPADPDGCVACPALVGAIADALDAAGTSLDAVVFTSTQPSALAAVRSRWPAAATVLSRDAKAVLRPLRSLLTDFAPWTGGALEWRLAVARPDLVAALTARPGGRVYGWTVRGGGAWRAVGCAGGGWGITSFPNRVAGWKAEAK</sequence>
<gene>
    <name evidence="1" type="ORF">I4F81_010019</name>
</gene>
<comment type="caution">
    <text evidence="1">The sequence shown here is derived from an EMBL/GenBank/DDBJ whole genome shotgun (WGS) entry which is preliminary data.</text>
</comment>
<name>A0ACC3CBG7_PYRYE</name>
<evidence type="ECO:0000313" key="2">
    <source>
        <dbReference type="Proteomes" id="UP000798662"/>
    </source>
</evidence>
<dbReference type="Proteomes" id="UP000798662">
    <property type="component" value="Chromosome 3"/>
</dbReference>
<dbReference type="EMBL" id="CM020620">
    <property type="protein sequence ID" value="KAK1867512.1"/>
    <property type="molecule type" value="Genomic_DNA"/>
</dbReference>
<organism evidence="1 2">
    <name type="scientific">Pyropia yezoensis</name>
    <name type="common">Susabi-nori</name>
    <name type="synonym">Porphyra yezoensis</name>
    <dbReference type="NCBI Taxonomy" id="2788"/>
    <lineage>
        <taxon>Eukaryota</taxon>
        <taxon>Rhodophyta</taxon>
        <taxon>Bangiophyceae</taxon>
        <taxon>Bangiales</taxon>
        <taxon>Bangiaceae</taxon>
        <taxon>Pyropia</taxon>
    </lineage>
</organism>